<comment type="similarity">
    <text evidence="2">Belongs to the ATPase epsilon chain family.</text>
</comment>
<comment type="subcellular location">
    <subcellularLocation>
        <location evidence="1">Mitochondrion inner membrane</location>
    </subcellularLocation>
</comment>
<keyword evidence="7" id="KW-0406">Ion transport</keyword>
<dbReference type="AlphaFoldDB" id="A0A0H5SA45"/>
<dbReference type="InterPro" id="IPR036771">
    <property type="entry name" value="ATPsynth_dsu/esu_N"/>
</dbReference>
<keyword evidence="3" id="KW-0813">Transport</keyword>
<dbReference type="WormBase" id="Bm13903">
    <property type="protein sequence ID" value="BM41523"/>
    <property type="gene ID" value="WBGene00234164"/>
</dbReference>
<feature type="domain" description="ATP synthase F1 complex delta/epsilon subunit N-terminal" evidence="10">
    <location>
        <begin position="98"/>
        <end position="179"/>
    </location>
</feature>
<evidence type="ECO:0000256" key="4">
    <source>
        <dbReference type="ARBA" id="ARBA00022781"/>
    </source>
</evidence>
<dbReference type="GO" id="GO:0046933">
    <property type="term" value="F:proton-transporting ATP synthase activity, rotational mechanism"/>
    <property type="evidence" value="ECO:0007669"/>
    <property type="project" value="InterPro"/>
</dbReference>
<dbReference type="Gene3D" id="2.60.15.10">
    <property type="entry name" value="F0F1 ATP synthase delta/epsilon subunit, N-terminal"/>
    <property type="match status" value="1"/>
</dbReference>
<reference evidence="11" key="2">
    <citation type="submission" date="2012-12" db="EMBL/GenBank/DDBJ databases">
        <authorList>
            <person name="Gao Y.W."/>
            <person name="Fan S.T."/>
            <person name="Sun H.T."/>
            <person name="Wang Z."/>
            <person name="Gao X.L."/>
            <person name="Li Y.G."/>
            <person name="Wang T.C."/>
            <person name="Zhang K."/>
            <person name="Xu W.W."/>
            <person name="Yu Z.J."/>
            <person name="Xia X.Z."/>
        </authorList>
    </citation>
    <scope>NUCLEOTIDE SEQUENCE</scope>
    <source>
        <strain evidence="11">FR3</strain>
    </source>
</reference>
<accession>A0A0H5SA45</accession>
<evidence type="ECO:0000256" key="8">
    <source>
        <dbReference type="ARBA" id="ARBA00023128"/>
    </source>
</evidence>
<dbReference type="PANTHER" id="PTHR13822">
    <property type="entry name" value="ATP SYNTHASE DELTA/EPSILON CHAIN"/>
    <property type="match status" value="1"/>
</dbReference>
<dbReference type="InterPro" id="IPR001469">
    <property type="entry name" value="ATP_synth_F1_dsu/esu"/>
</dbReference>
<dbReference type="Pfam" id="PF02823">
    <property type="entry name" value="ATP-synt_DE_N"/>
    <property type="match status" value="1"/>
</dbReference>
<keyword evidence="5" id="KW-0999">Mitochondrion inner membrane</keyword>
<keyword evidence="6" id="KW-0809">Transit peptide</keyword>
<proteinExistence type="inferred from homology"/>
<dbReference type="HAMAP" id="MF_00530">
    <property type="entry name" value="ATP_synth_epsil_bac"/>
    <property type="match status" value="1"/>
</dbReference>
<keyword evidence="8" id="KW-0496">Mitochondrion</keyword>
<dbReference type="GO" id="GO:0045259">
    <property type="term" value="C:proton-transporting ATP synthase complex"/>
    <property type="evidence" value="ECO:0007669"/>
    <property type="project" value="InterPro"/>
</dbReference>
<organism evidence="11">
    <name type="scientific">Brugia malayi</name>
    <name type="common">Filarial nematode worm</name>
    <dbReference type="NCBI Taxonomy" id="6279"/>
    <lineage>
        <taxon>Eukaryota</taxon>
        <taxon>Metazoa</taxon>
        <taxon>Ecdysozoa</taxon>
        <taxon>Nematoda</taxon>
        <taxon>Chromadorea</taxon>
        <taxon>Rhabditida</taxon>
        <taxon>Spirurina</taxon>
        <taxon>Spiruromorpha</taxon>
        <taxon>Filarioidea</taxon>
        <taxon>Onchocercidae</taxon>
        <taxon>Brugia</taxon>
    </lineage>
</organism>
<dbReference type="Gene3D" id="1.20.5.440">
    <property type="entry name" value="ATP synthase delta/epsilon subunit, C-terminal domain"/>
    <property type="match status" value="1"/>
</dbReference>
<dbReference type="InterPro" id="IPR020546">
    <property type="entry name" value="ATP_synth_F1_dsu/esu_N"/>
</dbReference>
<keyword evidence="4" id="KW-0375">Hydrogen ion transport</keyword>
<sequence>MMKKTSWVDCRALLRQGTPVSTTVEESTRVELRHESFITEFFLFRHPRPVIYEHFRVELMLSRRNIHRLSNILRRCYAAVETVQNVTKEAPAVNVDELRLTFASPVEVFFNNTVVKQVDISTLNGSIGILPKHVPVLGMLKPGVVRVVDKDDKSIQYFASSGTLSMNPDGSCQVLAEEAIRLEDIDLAKAEEELSSAQRRALEPMEDDARAAVQIEIETYEALIKAAHSIEK</sequence>
<evidence type="ECO:0000256" key="9">
    <source>
        <dbReference type="ARBA" id="ARBA00023136"/>
    </source>
</evidence>
<evidence type="ECO:0000313" key="12">
    <source>
        <dbReference type="WormBase" id="Bm13903"/>
    </source>
</evidence>
<name>A0A0H5SA45_BRUMA</name>
<reference evidence="11" key="1">
    <citation type="journal article" date="2007" name="Science">
        <title>Draft genome of the filarial nematode parasite Brugia malayi.</title>
        <authorList>
            <person name="Ghedin E."/>
            <person name="Wang S."/>
            <person name="Spiro D."/>
            <person name="Caler E."/>
            <person name="Zhao Q."/>
            <person name="Crabtree J."/>
            <person name="Allen J.E."/>
            <person name="Delcher A.L."/>
            <person name="Guiliano D.B."/>
            <person name="Miranda-Saavedra D."/>
            <person name="Angiuoli S.V."/>
            <person name="Creasy T."/>
            <person name="Amedeo P."/>
            <person name="Haas B."/>
            <person name="El-Sayed N.M."/>
            <person name="Wortman J.R."/>
            <person name="Feldblyum T."/>
            <person name="Tallon L."/>
            <person name="Schatz M."/>
            <person name="Shumway M."/>
            <person name="Koo H."/>
            <person name="Salzberg S.L."/>
            <person name="Schobel S."/>
            <person name="Pertea M."/>
            <person name="Pop M."/>
            <person name="White O."/>
            <person name="Barton G.J."/>
            <person name="Carlow C.K."/>
            <person name="Crawford M.J."/>
            <person name="Daub J."/>
            <person name="Dimmic M.W."/>
            <person name="Estes C.F."/>
            <person name="Foster J.M."/>
            <person name="Ganatra M."/>
            <person name="Gregory W.F."/>
            <person name="Johnson N.M."/>
            <person name="Jin J."/>
            <person name="Komuniecki R."/>
            <person name="Korf I."/>
            <person name="Kumar S."/>
            <person name="Laney S."/>
            <person name="Li B.W."/>
            <person name="Li W."/>
            <person name="Lindblom T.H."/>
            <person name="Lustigman S."/>
            <person name="Ma D."/>
            <person name="Maina C.V."/>
            <person name="Martin D.M."/>
            <person name="McCarter J.P."/>
            <person name="McReynolds L."/>
            <person name="Mitreva M."/>
            <person name="Nutman T.B."/>
            <person name="Parkinson J."/>
            <person name="Peregrin-Alvarez J.M."/>
            <person name="Poole C."/>
            <person name="Ren Q."/>
            <person name="Saunders L."/>
            <person name="Sluder A.E."/>
            <person name="Smith K."/>
            <person name="Stanke M."/>
            <person name="Unnasch T.R."/>
            <person name="Ware J."/>
            <person name="Wei A.D."/>
            <person name="Weil G."/>
            <person name="Williams D.J."/>
            <person name="Zhang Y."/>
            <person name="Williams S.A."/>
            <person name="Fraser-Liggett C."/>
            <person name="Slatko B."/>
            <person name="Blaxter M.L."/>
            <person name="Scott A.L."/>
        </authorList>
    </citation>
    <scope>NUCLEOTIDE SEQUENCE</scope>
    <source>
        <strain evidence="11">FR3</strain>
    </source>
</reference>
<dbReference type="NCBIfam" id="TIGR01216">
    <property type="entry name" value="ATP_synt_epsi"/>
    <property type="match status" value="1"/>
</dbReference>
<evidence type="ECO:0000256" key="1">
    <source>
        <dbReference type="ARBA" id="ARBA00004273"/>
    </source>
</evidence>
<dbReference type="GO" id="GO:0005743">
    <property type="term" value="C:mitochondrial inner membrane"/>
    <property type="evidence" value="ECO:0007669"/>
    <property type="project" value="UniProtKB-SubCell"/>
</dbReference>
<evidence type="ECO:0000256" key="7">
    <source>
        <dbReference type="ARBA" id="ARBA00023065"/>
    </source>
</evidence>
<evidence type="ECO:0000313" key="11">
    <source>
        <dbReference type="EMBL" id="CRZ25020.1"/>
    </source>
</evidence>
<evidence type="ECO:0000259" key="10">
    <source>
        <dbReference type="Pfam" id="PF02823"/>
    </source>
</evidence>
<dbReference type="EMBL" id="LN856992">
    <property type="protein sequence ID" value="CRZ25020.1"/>
    <property type="molecule type" value="Genomic_DNA"/>
</dbReference>
<evidence type="ECO:0000256" key="5">
    <source>
        <dbReference type="ARBA" id="ARBA00022792"/>
    </source>
</evidence>
<dbReference type="PANTHER" id="PTHR13822:SF7">
    <property type="entry name" value="ATP SYNTHASE SUBUNIT DELTA, MITOCHONDRIAL"/>
    <property type="match status" value="1"/>
</dbReference>
<evidence type="ECO:0000256" key="3">
    <source>
        <dbReference type="ARBA" id="ARBA00022448"/>
    </source>
</evidence>
<keyword evidence="9" id="KW-0472">Membrane</keyword>
<protein>
    <submittedName>
        <fullName evidence="11">Bm13903</fullName>
    </submittedName>
</protein>
<evidence type="ECO:0000256" key="6">
    <source>
        <dbReference type="ARBA" id="ARBA00022946"/>
    </source>
</evidence>
<dbReference type="CDD" id="cd12152">
    <property type="entry name" value="F1-ATPase_delta"/>
    <property type="match status" value="1"/>
</dbReference>
<dbReference type="SUPFAM" id="SSF51344">
    <property type="entry name" value="Epsilon subunit of F1F0-ATP synthase N-terminal domain"/>
    <property type="match status" value="1"/>
</dbReference>
<gene>
    <name evidence="11 12" type="ORF">Bm13903</name>
    <name evidence="11" type="ORF">BM_Bm13903</name>
</gene>
<evidence type="ECO:0000256" key="2">
    <source>
        <dbReference type="ARBA" id="ARBA00005712"/>
    </source>
</evidence>
<dbReference type="OMA" id="WVETQIH"/>